<dbReference type="AlphaFoldDB" id="A0A9J5ZEH7"/>
<protein>
    <submittedName>
        <fullName evidence="1">Uncharacterized protein</fullName>
    </submittedName>
</protein>
<organism evidence="1 2">
    <name type="scientific">Solanum commersonii</name>
    <name type="common">Commerson's wild potato</name>
    <name type="synonym">Commerson's nightshade</name>
    <dbReference type="NCBI Taxonomy" id="4109"/>
    <lineage>
        <taxon>Eukaryota</taxon>
        <taxon>Viridiplantae</taxon>
        <taxon>Streptophyta</taxon>
        <taxon>Embryophyta</taxon>
        <taxon>Tracheophyta</taxon>
        <taxon>Spermatophyta</taxon>
        <taxon>Magnoliopsida</taxon>
        <taxon>eudicotyledons</taxon>
        <taxon>Gunneridae</taxon>
        <taxon>Pentapetalae</taxon>
        <taxon>asterids</taxon>
        <taxon>lamiids</taxon>
        <taxon>Solanales</taxon>
        <taxon>Solanaceae</taxon>
        <taxon>Solanoideae</taxon>
        <taxon>Solaneae</taxon>
        <taxon>Solanum</taxon>
    </lineage>
</organism>
<keyword evidence="2" id="KW-1185">Reference proteome</keyword>
<sequence>MGCCKNEYLHAKAIADAKKNGTTLPTETVGVGGSNMLSLDIEILKIVVVNLIYHLEKIQKQWVLDGILNLKCFNPITSIGNLYKWFGILIIQI</sequence>
<dbReference type="EMBL" id="JACXVP010000004">
    <property type="protein sequence ID" value="KAG5611323.1"/>
    <property type="molecule type" value="Genomic_DNA"/>
</dbReference>
<reference evidence="1 2" key="1">
    <citation type="submission" date="2020-09" db="EMBL/GenBank/DDBJ databases">
        <title>De no assembly of potato wild relative species, Solanum commersonii.</title>
        <authorList>
            <person name="Cho K."/>
        </authorList>
    </citation>
    <scope>NUCLEOTIDE SEQUENCE [LARGE SCALE GENOMIC DNA]</scope>
    <source>
        <strain evidence="1">LZ3.2</strain>
        <tissue evidence="1">Leaf</tissue>
    </source>
</reference>
<gene>
    <name evidence="1" type="ORF">H5410_022604</name>
</gene>
<evidence type="ECO:0000313" key="1">
    <source>
        <dbReference type="EMBL" id="KAG5611323.1"/>
    </source>
</evidence>
<dbReference type="OrthoDB" id="1607513at2759"/>
<evidence type="ECO:0000313" key="2">
    <source>
        <dbReference type="Proteomes" id="UP000824120"/>
    </source>
</evidence>
<comment type="caution">
    <text evidence="1">The sequence shown here is derived from an EMBL/GenBank/DDBJ whole genome shotgun (WGS) entry which is preliminary data.</text>
</comment>
<proteinExistence type="predicted"/>
<dbReference type="Proteomes" id="UP000824120">
    <property type="component" value="Chromosome 4"/>
</dbReference>
<accession>A0A9J5ZEH7</accession>
<name>A0A9J5ZEH7_SOLCO</name>